<dbReference type="Proteomes" id="UP000005510">
    <property type="component" value="Unassembled WGS sequence"/>
</dbReference>
<organism evidence="1 2">
    <name type="scientific">Parabacteroides johnsonii DSM 18315</name>
    <dbReference type="NCBI Taxonomy" id="537006"/>
    <lineage>
        <taxon>Bacteria</taxon>
        <taxon>Pseudomonadati</taxon>
        <taxon>Bacteroidota</taxon>
        <taxon>Bacteroidia</taxon>
        <taxon>Bacteroidales</taxon>
        <taxon>Tannerellaceae</taxon>
        <taxon>Parabacteroides</taxon>
    </lineage>
</organism>
<dbReference type="EMBL" id="ABYH01000376">
    <property type="protein sequence ID" value="EEC95024.1"/>
    <property type="molecule type" value="Genomic_DNA"/>
</dbReference>
<dbReference type="AlphaFoldDB" id="B7BEV5"/>
<proteinExistence type="predicted"/>
<gene>
    <name evidence="1" type="ORF">PRABACTJOHN_03584</name>
</gene>
<comment type="caution">
    <text evidence="1">The sequence shown here is derived from an EMBL/GenBank/DDBJ whole genome shotgun (WGS) entry which is preliminary data.</text>
</comment>
<sequence length="53" mass="6113">MYTPIFKVVAKLANFCCYKNLYARLKVNVANGILPLYDLYTWCGKPTSFELAF</sequence>
<evidence type="ECO:0000313" key="2">
    <source>
        <dbReference type="Proteomes" id="UP000005510"/>
    </source>
</evidence>
<dbReference type="STRING" id="537006.PRABACTJOHN_03584"/>
<reference evidence="1 2" key="2">
    <citation type="submission" date="2008-10" db="EMBL/GenBank/DDBJ databases">
        <authorList>
            <person name="Fulton L."/>
            <person name="Clifton S."/>
            <person name="Fulton B."/>
            <person name="Xu J."/>
            <person name="Minx P."/>
            <person name="Pepin K.H."/>
            <person name="Johnson M."/>
            <person name="Bhonagiri V."/>
            <person name="Nash W.E."/>
            <person name="Mardis E.R."/>
            <person name="Wilson R.K."/>
        </authorList>
    </citation>
    <scope>NUCLEOTIDE SEQUENCE [LARGE SCALE GENOMIC DNA]</scope>
    <source>
        <strain evidence="1 2">DSM 18315</strain>
    </source>
</reference>
<evidence type="ECO:0000313" key="1">
    <source>
        <dbReference type="EMBL" id="EEC95024.1"/>
    </source>
</evidence>
<accession>B7BEV5</accession>
<reference evidence="1 2" key="1">
    <citation type="submission" date="2008-10" db="EMBL/GenBank/DDBJ databases">
        <title>Draft genome sequence of Parabacteroides johnsonii (DSM 18315).</title>
        <authorList>
            <person name="Sudarsanam P."/>
            <person name="Ley R."/>
            <person name="Guruge J."/>
            <person name="Turnbaugh P.J."/>
            <person name="Mahowald M."/>
            <person name="Liep D."/>
            <person name="Gordon J."/>
        </authorList>
    </citation>
    <scope>NUCLEOTIDE SEQUENCE [LARGE SCALE GENOMIC DNA]</scope>
    <source>
        <strain evidence="1 2">DSM 18315</strain>
    </source>
</reference>
<protein>
    <submittedName>
        <fullName evidence="1">Uncharacterized protein</fullName>
    </submittedName>
</protein>
<dbReference type="HOGENOM" id="CLU_3064404_0_0_10"/>
<name>B7BEV5_9BACT</name>